<name>A0A8S5UKX1_9CAUD</name>
<accession>A0A8S5UKX1</accession>
<sequence length="457" mass="51106">MRFSENEKSELLFLIKSICSLEKKKENDLGDAELAAELRKLWRESYSEHLKNAIELLDDIAPEAREFALKELEEYLLNALGHEFAESKAVRSIIHKKVAGIYAKAKSKWADDKPKVVDNTIIDKRAISFIESNGIYWLGEHYSSAISEKVVETGKAVLDMGLSTKDFTKMLESQLSNVLDMTDYKYWDITAESLLVRSKAFGNVFGMEEVGIKEYTIFAMGDERTCPVCQELDGRSFSVTAAADVCRNVLELTDPEDVKNALPWTSTPPIGVSSAKLISQGRMLPPIHGHCRCDVVISEKTTKRQVTKQILKTLKGTKQNPAKVISLDMDTRIALVSAHGASRQGVPGWKYDLISSKDNGKIKARNVYDGMGRLTTAFHFESHAGSGPHSTNPHVHRTIYHSNEPNEVGKRSDVPQALWSWEKEVIAAMPQEMIKGGGVLWQIKKAITQIKQILKTI</sequence>
<reference evidence="1" key="1">
    <citation type="journal article" date="2021" name="Proc. Natl. Acad. Sci. U.S.A.">
        <title>A Catalog of Tens of Thousands of Viruses from Human Metagenomes Reveals Hidden Associations with Chronic Diseases.</title>
        <authorList>
            <person name="Tisza M.J."/>
            <person name="Buck C.B."/>
        </authorList>
    </citation>
    <scope>NUCLEOTIDE SEQUENCE</scope>
    <source>
        <strain evidence="1">CtQf419</strain>
    </source>
</reference>
<evidence type="ECO:0000313" key="1">
    <source>
        <dbReference type="EMBL" id="DAF95042.1"/>
    </source>
</evidence>
<organism evidence="1">
    <name type="scientific">Myoviridae sp. ctQf419</name>
    <dbReference type="NCBI Taxonomy" id="2825102"/>
    <lineage>
        <taxon>Viruses</taxon>
        <taxon>Duplodnaviria</taxon>
        <taxon>Heunggongvirae</taxon>
        <taxon>Uroviricota</taxon>
        <taxon>Caudoviricetes</taxon>
    </lineage>
</organism>
<dbReference type="EMBL" id="BK016102">
    <property type="protein sequence ID" value="DAF95042.1"/>
    <property type="molecule type" value="Genomic_DNA"/>
</dbReference>
<proteinExistence type="predicted"/>
<protein>
    <submittedName>
        <fullName evidence="1">Minor capsid protein</fullName>
    </submittedName>
</protein>